<dbReference type="Proteomes" id="UP000192257">
    <property type="component" value="Unassembled WGS sequence"/>
</dbReference>
<proteinExistence type="predicted"/>
<evidence type="ECO:0000313" key="4">
    <source>
        <dbReference type="Proteomes" id="UP000192257"/>
    </source>
</evidence>
<accession>A0A1X0P5P1</accession>
<dbReference type="AlphaFoldDB" id="A0A1X0P5P1"/>
<evidence type="ECO:0000313" key="3">
    <source>
        <dbReference type="EMBL" id="ORC92247.1"/>
    </source>
</evidence>
<keyword evidence="4" id="KW-1185">Reference proteome</keyword>
<dbReference type="VEuPathDB" id="TriTrypDB:TM35_000044610"/>
<keyword evidence="2" id="KW-0732">Signal</keyword>
<organism evidence="3 4">
    <name type="scientific">Trypanosoma theileri</name>
    <dbReference type="NCBI Taxonomy" id="67003"/>
    <lineage>
        <taxon>Eukaryota</taxon>
        <taxon>Discoba</taxon>
        <taxon>Euglenozoa</taxon>
        <taxon>Kinetoplastea</taxon>
        <taxon>Metakinetoplastina</taxon>
        <taxon>Trypanosomatida</taxon>
        <taxon>Trypanosomatidae</taxon>
        <taxon>Trypanosoma</taxon>
    </lineage>
</organism>
<evidence type="ECO:0000256" key="2">
    <source>
        <dbReference type="SAM" id="SignalP"/>
    </source>
</evidence>
<dbReference type="GeneID" id="39982435"/>
<sequence length="372" mass="43640">MRRLALISCRRRRPLLSLSSSSLLLLLFSRHLHTSPCLFFTTPNKPGYSDEDALGAKDPFQAVSESLKNQQQQQQREKEKEEKGEKQNALPDEIDPIASAVNRRRNRRKRTVDSIFGDVLHEALKLRDMGQKPDADFVYKRTQERMYEEEYGHKPPSSKDHAAKYIPFPPDLSLNRLIPLEEVVGEDPWPERAITPANPVWTQQQVEEDRAKNAGIKLKAWEKKMFAPREGFDPIGEFTDAMDELAYWEERFVRFIREAPLPQRRTLPLLHEVYRYITHRLIRAERRYCTTRDITLAKTRASPSVYKMTEENIDRIRALYAETHRSLSSPNYDPVRMRKSVTGPLLNMSEAEFEEWRNVRKHQRNRLVSEIV</sequence>
<dbReference type="RefSeq" id="XP_028886313.1">
    <property type="nucleotide sequence ID" value="XM_029022655.1"/>
</dbReference>
<evidence type="ECO:0000256" key="1">
    <source>
        <dbReference type="SAM" id="MobiDB-lite"/>
    </source>
</evidence>
<feature type="signal peptide" evidence="2">
    <location>
        <begin position="1"/>
        <end position="34"/>
    </location>
</feature>
<gene>
    <name evidence="3" type="ORF">TM35_000044610</name>
</gene>
<feature type="chain" id="PRO_5012913645" evidence="2">
    <location>
        <begin position="35"/>
        <end position="372"/>
    </location>
</feature>
<reference evidence="3 4" key="1">
    <citation type="submission" date="2017-03" db="EMBL/GenBank/DDBJ databases">
        <title>An alternative strategy for trypanosome survival in the mammalian bloodstream revealed through genome and transcriptome analysis of the ubiquitous bovine parasite Trypanosoma (Megatrypanum) theileri.</title>
        <authorList>
            <person name="Kelly S."/>
            <person name="Ivens A."/>
            <person name="Mott A."/>
            <person name="O'Neill E."/>
            <person name="Emms D."/>
            <person name="Macleod O."/>
            <person name="Voorheis P."/>
            <person name="Matthews J."/>
            <person name="Matthews K."/>
            <person name="Carrington M."/>
        </authorList>
    </citation>
    <scope>NUCLEOTIDE SEQUENCE [LARGE SCALE GENOMIC DNA]</scope>
    <source>
        <strain evidence="3">Edinburgh</strain>
    </source>
</reference>
<protein>
    <submittedName>
        <fullName evidence="3">Uncharacterized protein</fullName>
    </submittedName>
</protein>
<feature type="compositionally biased region" description="Basic and acidic residues" evidence="1">
    <location>
        <begin position="75"/>
        <end position="86"/>
    </location>
</feature>
<dbReference type="EMBL" id="NBCO01000004">
    <property type="protein sequence ID" value="ORC92247.1"/>
    <property type="molecule type" value="Genomic_DNA"/>
</dbReference>
<comment type="caution">
    <text evidence="3">The sequence shown here is derived from an EMBL/GenBank/DDBJ whole genome shotgun (WGS) entry which is preliminary data.</text>
</comment>
<name>A0A1X0P5P1_9TRYP</name>
<feature type="region of interest" description="Disordered" evidence="1">
    <location>
        <begin position="64"/>
        <end position="91"/>
    </location>
</feature>
<dbReference type="OrthoDB" id="278006at2759"/>